<gene>
    <name evidence="6" type="ORF">SAMN06275492_10296</name>
</gene>
<dbReference type="RefSeq" id="WP_159448197.1">
    <property type="nucleotide sequence ID" value="NZ_FXBB01000002.1"/>
</dbReference>
<evidence type="ECO:0000256" key="3">
    <source>
        <dbReference type="SAM" id="SignalP"/>
    </source>
</evidence>
<name>A0A1X7IID5_9BACT</name>
<keyword evidence="2 3" id="KW-0732">Signal</keyword>
<dbReference type="Pfam" id="PF11974">
    <property type="entry name" value="bMG3"/>
    <property type="match status" value="1"/>
</dbReference>
<dbReference type="SUPFAM" id="SSF48239">
    <property type="entry name" value="Terpenoid cyclases/Protein prenyltransferases"/>
    <property type="match status" value="1"/>
</dbReference>
<dbReference type="InterPro" id="IPR021868">
    <property type="entry name" value="Alpha_2_Macroglob_MG3"/>
</dbReference>
<dbReference type="InterPro" id="IPR032812">
    <property type="entry name" value="SbsA_Ig"/>
</dbReference>
<dbReference type="InterPro" id="IPR047565">
    <property type="entry name" value="Alpha-macroglob_thiol-ester_cl"/>
</dbReference>
<evidence type="ECO:0008006" key="8">
    <source>
        <dbReference type="Google" id="ProtNLM"/>
    </source>
</evidence>
<dbReference type="InterPro" id="IPR008930">
    <property type="entry name" value="Terpenoid_cyclase/PrenylTrfase"/>
</dbReference>
<evidence type="ECO:0000259" key="5">
    <source>
        <dbReference type="SMART" id="SM01360"/>
    </source>
</evidence>
<dbReference type="SMART" id="SM01360">
    <property type="entry name" value="A2M"/>
    <property type="match status" value="1"/>
</dbReference>
<dbReference type="GO" id="GO:0004866">
    <property type="term" value="F:endopeptidase inhibitor activity"/>
    <property type="evidence" value="ECO:0007669"/>
    <property type="project" value="InterPro"/>
</dbReference>
<dbReference type="Pfam" id="PF17972">
    <property type="entry name" value="bMG5"/>
    <property type="match status" value="1"/>
</dbReference>
<evidence type="ECO:0000313" key="6">
    <source>
        <dbReference type="EMBL" id="SMG14639.1"/>
    </source>
</evidence>
<dbReference type="Proteomes" id="UP000193355">
    <property type="component" value="Unassembled WGS sequence"/>
</dbReference>
<protein>
    <recommendedName>
        <fullName evidence="8">Alpha-2-macroglobulin family protein</fullName>
    </recommendedName>
</protein>
<comment type="similarity">
    <text evidence="1">Belongs to the protease inhibitor I39 (alpha-2-macroglobulin) family. Bacterial alpha-2-macroglobulin subfamily.</text>
</comment>
<dbReference type="Gene3D" id="1.50.10.20">
    <property type="match status" value="1"/>
</dbReference>
<dbReference type="InterPro" id="IPR041462">
    <property type="entry name" value="Bact_A2M_MG6"/>
</dbReference>
<feature type="domain" description="Alpha-2-macroglobulin bait region" evidence="4">
    <location>
        <begin position="893"/>
        <end position="1030"/>
    </location>
</feature>
<dbReference type="SMART" id="SM01359">
    <property type="entry name" value="A2M_N_2"/>
    <property type="match status" value="1"/>
</dbReference>
<dbReference type="InterPro" id="IPR041246">
    <property type="entry name" value="Bact_MG10"/>
</dbReference>
<dbReference type="OrthoDB" id="9767116at2"/>
<dbReference type="InterPro" id="IPR002890">
    <property type="entry name" value="MG2"/>
</dbReference>
<dbReference type="STRING" id="561720.SAMN06275492_10296"/>
<dbReference type="SMART" id="SM01419">
    <property type="entry name" value="Thiol-ester_cl"/>
    <property type="match status" value="1"/>
</dbReference>
<proteinExistence type="inferred from homology"/>
<accession>A0A1X7IID5</accession>
<dbReference type="Pfam" id="PF01835">
    <property type="entry name" value="MG2"/>
    <property type="match status" value="1"/>
</dbReference>
<dbReference type="InterPro" id="IPR051802">
    <property type="entry name" value="YfhM-like"/>
</dbReference>
<dbReference type="Pfam" id="PF00207">
    <property type="entry name" value="A2M"/>
    <property type="match status" value="1"/>
</dbReference>
<dbReference type="Pfam" id="PF17973">
    <property type="entry name" value="bMG10"/>
    <property type="match status" value="1"/>
</dbReference>
<organism evidence="6 7">
    <name type="scientific">Dethiosulfovibrio salsuginis</name>
    <dbReference type="NCBI Taxonomy" id="561720"/>
    <lineage>
        <taxon>Bacteria</taxon>
        <taxon>Thermotogati</taxon>
        <taxon>Synergistota</taxon>
        <taxon>Synergistia</taxon>
        <taxon>Synergistales</taxon>
        <taxon>Dethiosulfovibrionaceae</taxon>
        <taxon>Dethiosulfovibrio</taxon>
    </lineage>
</organism>
<dbReference type="Gene3D" id="2.60.40.3710">
    <property type="match status" value="1"/>
</dbReference>
<dbReference type="Pfam" id="PF13205">
    <property type="entry name" value="Big_5"/>
    <property type="match status" value="1"/>
</dbReference>
<dbReference type="Pfam" id="PF17962">
    <property type="entry name" value="bMG6"/>
    <property type="match status" value="1"/>
</dbReference>
<dbReference type="Gene3D" id="2.60.40.1930">
    <property type="match status" value="1"/>
</dbReference>
<dbReference type="PANTHER" id="PTHR40094">
    <property type="entry name" value="ALPHA-2-MACROGLOBULIN HOMOLOG"/>
    <property type="match status" value="1"/>
</dbReference>
<dbReference type="InterPro" id="IPR001599">
    <property type="entry name" value="Macroglobln_a2"/>
</dbReference>
<evidence type="ECO:0000313" key="7">
    <source>
        <dbReference type="Proteomes" id="UP000193355"/>
    </source>
</evidence>
<dbReference type="InterPro" id="IPR041203">
    <property type="entry name" value="Bact_A2M_MG5"/>
</dbReference>
<evidence type="ECO:0000259" key="4">
    <source>
        <dbReference type="SMART" id="SM01359"/>
    </source>
</evidence>
<feature type="chain" id="PRO_5011965144" description="Alpha-2-macroglobulin family protein" evidence="3">
    <location>
        <begin position="23"/>
        <end position="1726"/>
    </location>
</feature>
<dbReference type="PANTHER" id="PTHR40094:SF1">
    <property type="entry name" value="UBIQUITIN DOMAIN-CONTAINING PROTEIN"/>
    <property type="match status" value="1"/>
</dbReference>
<sequence>MKIVSALKWALLALLLCGTAWGDDFSVRSFVPEGEVSGKPEIKVVFSGPVAEKGLLGKVLPLDQVPMAVRPEIKGSCTWDAPDTLVLVPNKALAPATEYQVHMKPLRDLSGRLLAGPQSFSFKTAPLKLKNVRQVELTPYKELTLEFEFSLPVPPQRLLGFVFASSDGRSVRLMPQGEVPAKNVSVKTEYVPGDKILLKVEKGLASDLGPLGLEKDREISIALSSELSITGGYAESRSDGQGRINIYTSRPVDPGDVKGFVTVLPEAGFRVEPTYGGFALVGEFSPRDRYTVKVKKGLGGKDGLRSDNVRAFVMPDMDRSVGFPVSGTFLTPMDSPRIPVDTVNLDRIEVSGWKLYPNNVALVVGALDSGTEPPKALSKALGTDVFNVDNRLNRTVRGALDLEAFLEENRGVFLLEASDGQGGWEIARQMVTLTDIGLSARVWDRGLLVWANRLSDATPLIDGSVTVYSSSNQVIATGRTDAEGLWVFSDKDEWDPQLRPAVVTLEAGDDLSFLVLGGDKFVDSGVDVSGAPWISSYEAECLLPRGIYRPGETVEITTVVRAPKMALPGEFPVMWKVISPMEGELVKGSQTLSSVGTSMASFNVPTEAPTGRYRFEVSVPGGDGPLGSTSFLVEDFTPPRIELDLTSSKALLVGGDEVDLSFKGAYLFGAPSPGLSWEMQASASTRRFKSSLFPDCTFGDGEISFSGFDDYIGAGVLDDRGEGTMSWTVPNYWKAPSMLDLHLSIQAMEPGGRWVSRFITVPCALSPNQIGIRTPEGDVLPGKAAPFKVAVVTAEDRPVTANLNWELFSVIDRYVMVREGGRTRMRWEEEKLSVATGAVSVKNGSGNLAVTPDQEGRYLLAISDGQGSSSSVRFDSWRPWDGSSKAASIPDRVELSLEDGGVAYRAPFPGRALFTLEADGLVEARVISSAELSGRISFDKKEGLWPNGWCSLQVVRPVSEKGNWGPHRAIGAIPIPMDNDGLKARISLDLPDSVEPGSTLDVVVSVTDEKGEPLSGHLWLAVVDRGILGLTDHRLPDPWRTFTSLRRLGSKAFDLYDELIPIESRETPLLHPAGGAGAAMMALNLSPLRARGFKVLSMIQPDLEVKDGVAKGSFELPEFSGGATVMAVFIGSRLGSESSQLSVAREITVDPSVPSVLAPGDQVKVPLSVISTSSRDVSLSVELEASGQWEYGGQSPISLSLPAGGTIVVELPFKALDGGYGELNVKVTGPGLDFSLERETVIRPPMPRVTLSETGIMEAGTKVFDERGSWFPGTMDSSLFLSGSRKADLFPVVSFLRGYPYGCLEQTVSSTWPLILLPDMVRAIEGLSQEELDDLLMDNIVKLQGLQLYDGSFMSWPNGTTDRWGSVYAAHLLALLDRAMVPDGMAIRSGSFLRALLADPSEDTFSLSQKAYGAYVMALSGQAPLGWMEWLSEKVGEMDEAGRSFLAGAYGLAGKKDVAMALFGKAVTVGKDPYRSPLRDQAIRLLALEAMAPGGADQALLANEMARSINVGSLSTQEAGFAVLGLASYLSKVDIKPFSAVLSGGERSIPLSTGDELAISSDIHLPWSLKNEGPGEVLWSRTISGVPMEPQPEEDQGIKVRRILTDREGNELDLSKPLELGQEITVKIDIVPTGPMSNLVVVDVLPGCFEVWNPALEPGEESIGARREVRFDRVLFFPDMVDGQVSLGYRCRVTSRGEFALPPVSVEAMYNPGIRSLSGGGRLKVN</sequence>
<reference evidence="7" key="1">
    <citation type="submission" date="2017-04" db="EMBL/GenBank/DDBJ databases">
        <authorList>
            <person name="Varghese N."/>
            <person name="Submissions S."/>
        </authorList>
    </citation>
    <scope>NUCLEOTIDE SEQUENCE [LARGE SCALE GENOMIC DNA]</scope>
    <source>
        <strain evidence="7">USBA 82</strain>
    </source>
</reference>
<evidence type="ECO:0000256" key="1">
    <source>
        <dbReference type="ARBA" id="ARBA00010556"/>
    </source>
</evidence>
<evidence type="ECO:0000256" key="2">
    <source>
        <dbReference type="ARBA" id="ARBA00022729"/>
    </source>
</evidence>
<dbReference type="EMBL" id="FXBB01000002">
    <property type="protein sequence ID" value="SMG14639.1"/>
    <property type="molecule type" value="Genomic_DNA"/>
</dbReference>
<dbReference type="CDD" id="cd02891">
    <property type="entry name" value="A2M_like"/>
    <property type="match status" value="1"/>
</dbReference>
<feature type="domain" description="Alpha-2-macroglobulin" evidence="5">
    <location>
        <begin position="1097"/>
        <end position="1183"/>
    </location>
</feature>
<keyword evidence="7" id="KW-1185">Reference proteome</keyword>
<dbReference type="InterPro" id="IPR011625">
    <property type="entry name" value="A2M_N_BRD"/>
</dbReference>
<feature type="signal peptide" evidence="3">
    <location>
        <begin position="1"/>
        <end position="22"/>
    </location>
</feature>